<sequence>MAAISSSEPKVKLSSSGICHDQTSASFNRTKNYQAFDSVAICIEQGGRLPKAKTKSIDKATDEAIEQGRAFVALYDRSDWPHWLDSDKDCQNTRHELLIKTSTKAVAFKSDKECNVLSGQWYDPYSNETFTLSTDLDLDHIVPLKFAHGRGASLWSRNQKALFANDSENLILAQASLNRQKGAKGISDWLPPNHQYRCEYITHFNKVMSKYNLAYIPSEQRIVNRLVKACSKAT</sequence>
<evidence type="ECO:0000313" key="2">
    <source>
        <dbReference type="EMBL" id="GAC21393.1"/>
    </source>
</evidence>
<dbReference type="AlphaFoldDB" id="K6YXB3"/>
<evidence type="ECO:0000259" key="1">
    <source>
        <dbReference type="Pfam" id="PF07510"/>
    </source>
</evidence>
<dbReference type="eggNOG" id="COG2356">
    <property type="taxonomic scope" value="Bacteria"/>
</dbReference>
<accession>K6YXB3</accession>
<dbReference type="Proteomes" id="UP000006327">
    <property type="component" value="Unassembled WGS sequence"/>
</dbReference>
<name>K6YXB3_9ALTE</name>
<organism evidence="2 3">
    <name type="scientific">Paraglaciecola arctica BSs20135</name>
    <dbReference type="NCBI Taxonomy" id="493475"/>
    <lineage>
        <taxon>Bacteria</taxon>
        <taxon>Pseudomonadati</taxon>
        <taxon>Pseudomonadota</taxon>
        <taxon>Gammaproteobacteria</taxon>
        <taxon>Alteromonadales</taxon>
        <taxon>Alteromonadaceae</taxon>
        <taxon>Paraglaciecola</taxon>
    </lineage>
</organism>
<dbReference type="STRING" id="493475.GARC_4451"/>
<dbReference type="PANTHER" id="PTHR24094">
    <property type="entry name" value="SECRETED PROTEIN"/>
    <property type="match status" value="1"/>
</dbReference>
<feature type="domain" description="GmrSD restriction endonucleases C-terminal" evidence="1">
    <location>
        <begin position="109"/>
        <end position="221"/>
    </location>
</feature>
<dbReference type="InterPro" id="IPR011089">
    <property type="entry name" value="GmrSD_C"/>
</dbReference>
<dbReference type="EMBL" id="BAEO01000062">
    <property type="protein sequence ID" value="GAC21393.1"/>
    <property type="molecule type" value="Genomic_DNA"/>
</dbReference>
<dbReference type="PANTHER" id="PTHR24094:SF15">
    <property type="entry name" value="AMP-DEPENDENT SYNTHETASE_LIGASE DOMAIN-CONTAINING PROTEIN-RELATED"/>
    <property type="match status" value="1"/>
</dbReference>
<reference evidence="2 3" key="1">
    <citation type="journal article" date="2017" name="Antonie Van Leeuwenhoek">
        <title>Rhizobium rhizosphaerae sp. nov., a novel species isolated from rice rhizosphere.</title>
        <authorList>
            <person name="Zhao J.J."/>
            <person name="Zhang J."/>
            <person name="Zhang R.J."/>
            <person name="Zhang C.W."/>
            <person name="Yin H.Q."/>
            <person name="Zhang X.X."/>
        </authorList>
    </citation>
    <scope>NUCLEOTIDE SEQUENCE [LARGE SCALE GENOMIC DNA]</scope>
    <source>
        <strain evidence="2 3">BSs20135</strain>
    </source>
</reference>
<gene>
    <name evidence="2" type="ORF">GARC_4451</name>
</gene>
<keyword evidence="3" id="KW-1185">Reference proteome</keyword>
<proteinExistence type="predicted"/>
<protein>
    <recommendedName>
        <fullName evidence="1">GmrSD restriction endonucleases C-terminal domain-containing protein</fullName>
    </recommendedName>
</protein>
<evidence type="ECO:0000313" key="3">
    <source>
        <dbReference type="Proteomes" id="UP000006327"/>
    </source>
</evidence>
<comment type="caution">
    <text evidence="2">The sequence shown here is derived from an EMBL/GenBank/DDBJ whole genome shotgun (WGS) entry which is preliminary data.</text>
</comment>
<dbReference type="Pfam" id="PF07510">
    <property type="entry name" value="GmrSD_C"/>
    <property type="match status" value="1"/>
</dbReference>